<dbReference type="PROSITE" id="PS50853">
    <property type="entry name" value="FN3"/>
    <property type="match status" value="1"/>
</dbReference>
<evidence type="ECO:0000313" key="4">
    <source>
        <dbReference type="Proteomes" id="UP000239833"/>
    </source>
</evidence>
<dbReference type="InterPro" id="IPR052177">
    <property type="entry name" value="Divisome_Glycosyl_Hydrolase"/>
</dbReference>
<dbReference type="SUPFAM" id="SSF51445">
    <property type="entry name" value="(Trans)glycosidases"/>
    <property type="match status" value="1"/>
</dbReference>
<dbReference type="InterPro" id="IPR013783">
    <property type="entry name" value="Ig-like_fold"/>
</dbReference>
<organism evidence="3 4">
    <name type="scientific">Paenibacillus larvae subsp. larvae</name>
    <dbReference type="NCBI Taxonomy" id="147375"/>
    <lineage>
        <taxon>Bacteria</taxon>
        <taxon>Bacillati</taxon>
        <taxon>Bacillota</taxon>
        <taxon>Bacilli</taxon>
        <taxon>Bacillales</taxon>
        <taxon>Paenibacillaceae</taxon>
        <taxon>Paenibacillus</taxon>
    </lineage>
</organism>
<dbReference type="Proteomes" id="UP000239833">
    <property type="component" value="Chromosome"/>
</dbReference>
<name>A0A2L1TZ12_9BACL</name>
<dbReference type="SUPFAM" id="SSF49265">
    <property type="entry name" value="Fibronectin type III"/>
    <property type="match status" value="1"/>
</dbReference>
<dbReference type="Gene3D" id="2.60.40.10">
    <property type="entry name" value="Immunoglobulins"/>
    <property type="match status" value="1"/>
</dbReference>
<dbReference type="InterPro" id="IPR003790">
    <property type="entry name" value="GHL10"/>
</dbReference>
<sequence precursor="true">MTRKKLTGTAAAILVLIIATILLVPGMFHATAQKQPLQAPAVQQAKAVQETQYAKRQLRAAWISTAWNIDWPSRKGLPSEQQKQEFIEILDDVKQMGMNAVVVQVRPMADAFYPSEYAPWSEYLTGTQGKSPGYDPLAFMVEEAHKRNLEFHAWFNPYRISTQSSLDKLSANHPARQHPDWVVTYGGRLYFNPGLPEVKQYITNSVLEVVRNYDIDSVHLDDYFYPYPVSGEEFPDDAAFRTYGNGFSSKADWRRDNVNQLVRDLSHEIKSAKTYVKFGISPFGVWRNKSSDPNGSDTRALSSYEAQFADTRKWVQEEWLDYIAPQVYWSFDFSAAQYNKVTDWWIEQTQGKNVHLYTGHAAYKIANDTASWNNPDEIPNQIKYNTERFNQVKGSVFFSYKDLKSNRLGIRDRLIQDSYRYPALVPAMPWIDRQSPASPVLTSATNAESAVNLTWKDSENSGAAYYAVYRFAGNQPGSIENAVNLIGTVRKTGQGTYSFKDTENLPGGTYTYVITALSRTHNESAPSNVVSVLK</sequence>
<evidence type="ECO:0000256" key="1">
    <source>
        <dbReference type="ARBA" id="ARBA00022729"/>
    </source>
</evidence>
<dbReference type="InterPro" id="IPR017853">
    <property type="entry name" value="GH"/>
</dbReference>
<dbReference type="AlphaFoldDB" id="A0A2L1TZ12"/>
<protein>
    <submittedName>
        <fullName evidence="3">Alpha-galactosidase</fullName>
    </submittedName>
</protein>
<accession>A0A2L1TZ12</accession>
<keyword evidence="1" id="KW-0732">Signal</keyword>
<dbReference type="Gene3D" id="3.20.20.80">
    <property type="entry name" value="Glycosidases"/>
    <property type="match status" value="1"/>
</dbReference>
<dbReference type="RefSeq" id="WP_230460646.1">
    <property type="nucleotide sequence ID" value="NZ_CP019655.1"/>
</dbReference>
<evidence type="ECO:0000313" key="3">
    <source>
        <dbReference type="EMBL" id="AVF25919.1"/>
    </source>
</evidence>
<dbReference type="STRING" id="147375.BXP28_22285"/>
<gene>
    <name evidence="3" type="ORF">ERICIII_01741</name>
</gene>
<dbReference type="Pfam" id="PF02638">
    <property type="entry name" value="GHL10"/>
    <property type="match status" value="1"/>
</dbReference>
<dbReference type="GeneID" id="64218506"/>
<dbReference type="PANTHER" id="PTHR43405">
    <property type="entry name" value="GLYCOSYL HYDROLASE DIGH"/>
    <property type="match status" value="1"/>
</dbReference>
<dbReference type="InterPro" id="IPR003961">
    <property type="entry name" value="FN3_dom"/>
</dbReference>
<dbReference type="PANTHER" id="PTHR43405:SF1">
    <property type="entry name" value="GLYCOSYL HYDROLASE DIGH"/>
    <property type="match status" value="1"/>
</dbReference>
<proteinExistence type="predicted"/>
<dbReference type="InterPro" id="IPR036116">
    <property type="entry name" value="FN3_sf"/>
</dbReference>
<evidence type="ECO:0000259" key="2">
    <source>
        <dbReference type="PROSITE" id="PS50853"/>
    </source>
</evidence>
<reference evidence="4" key="1">
    <citation type="submission" date="2017-02" db="EMBL/GenBank/DDBJ databases">
        <title>Delineation of Paenibacillus larvae strains originating from foulbrood outbreaks.</title>
        <authorList>
            <person name="Beims H."/>
            <person name="Bunk B."/>
            <person name="Sproeer C."/>
            <person name="Mohr K.I."/>
            <person name="Pradella S."/>
            <person name="Guenther G."/>
            <person name="Rohde M."/>
            <person name="von der Ohe W."/>
            <person name="Steinert M."/>
        </authorList>
    </citation>
    <scope>NUCLEOTIDE SEQUENCE [LARGE SCALE GENOMIC DNA]</scope>
    <source>
        <strain evidence="4">Eric_III</strain>
    </source>
</reference>
<dbReference type="EMBL" id="CP019655">
    <property type="protein sequence ID" value="AVF25919.1"/>
    <property type="molecule type" value="Genomic_DNA"/>
</dbReference>
<feature type="domain" description="Fibronectin type-III" evidence="2">
    <location>
        <begin position="435"/>
        <end position="534"/>
    </location>
</feature>